<dbReference type="VEuPathDB" id="VectorBase:ISCI000026"/>
<evidence type="ECO:0000313" key="3">
    <source>
        <dbReference type="Proteomes" id="UP000001555"/>
    </source>
</evidence>
<dbReference type="Proteomes" id="UP000001555">
    <property type="component" value="Unassembled WGS sequence"/>
</dbReference>
<reference evidence="1 3" key="1">
    <citation type="submission" date="2008-03" db="EMBL/GenBank/DDBJ databases">
        <title>Annotation of Ixodes scapularis.</title>
        <authorList>
            <consortium name="Ixodes scapularis Genome Project Consortium"/>
            <person name="Caler E."/>
            <person name="Hannick L.I."/>
            <person name="Bidwell S."/>
            <person name="Joardar V."/>
            <person name="Thiagarajan M."/>
            <person name="Amedeo P."/>
            <person name="Galinsky K.J."/>
            <person name="Schobel S."/>
            <person name="Inman J."/>
            <person name="Hostetler J."/>
            <person name="Miller J."/>
            <person name="Hammond M."/>
            <person name="Megy K."/>
            <person name="Lawson D."/>
            <person name="Kodira C."/>
            <person name="Sutton G."/>
            <person name="Meyer J."/>
            <person name="Hill C.A."/>
            <person name="Birren B."/>
            <person name="Nene V."/>
            <person name="Collins F."/>
            <person name="Alarcon-Chaidez F."/>
            <person name="Wikel S."/>
            <person name="Strausberg R."/>
        </authorList>
    </citation>
    <scope>NUCLEOTIDE SEQUENCE [LARGE SCALE GENOMIC DNA]</scope>
    <source>
        <strain evidence="3">Wikel</strain>
        <strain evidence="1">Wikel colony</strain>
    </source>
</reference>
<protein>
    <submittedName>
        <fullName evidence="1 2">Uncharacterized protein</fullName>
    </submittedName>
</protein>
<organism>
    <name type="scientific">Ixodes scapularis</name>
    <name type="common">Black-legged tick</name>
    <name type="synonym">Deer tick</name>
    <dbReference type="NCBI Taxonomy" id="6945"/>
    <lineage>
        <taxon>Eukaryota</taxon>
        <taxon>Metazoa</taxon>
        <taxon>Ecdysozoa</taxon>
        <taxon>Arthropoda</taxon>
        <taxon>Chelicerata</taxon>
        <taxon>Arachnida</taxon>
        <taxon>Acari</taxon>
        <taxon>Parasitiformes</taxon>
        <taxon>Ixodida</taxon>
        <taxon>Ixodoidea</taxon>
        <taxon>Ixodidae</taxon>
        <taxon>Ixodinae</taxon>
        <taxon>Ixodes</taxon>
    </lineage>
</organism>
<gene>
    <name evidence="1" type="ORF">IscW_ISCW000026</name>
</gene>
<proteinExistence type="predicted"/>
<dbReference type="EMBL" id="DS618129">
    <property type="protein sequence ID" value="EEC00580.1"/>
    <property type="molecule type" value="Genomic_DNA"/>
</dbReference>
<name>B7P1V8_IXOSC</name>
<evidence type="ECO:0000313" key="2">
    <source>
        <dbReference type="EnsemblMetazoa" id="ISCW000026-PA"/>
    </source>
</evidence>
<dbReference type="EMBL" id="ABJB010045408">
    <property type="status" value="NOT_ANNOTATED_CDS"/>
    <property type="molecule type" value="Genomic_DNA"/>
</dbReference>
<keyword evidence="3" id="KW-1185">Reference proteome</keyword>
<accession>B7P1V8</accession>
<evidence type="ECO:0000313" key="1">
    <source>
        <dbReference type="EMBL" id="EEC00580.1"/>
    </source>
</evidence>
<dbReference type="VEuPathDB" id="VectorBase:ISCW000026"/>
<reference evidence="2" key="2">
    <citation type="submission" date="2020-05" db="UniProtKB">
        <authorList>
            <consortium name="EnsemblMetazoa"/>
        </authorList>
    </citation>
    <scope>IDENTIFICATION</scope>
    <source>
        <strain evidence="2">wikel</strain>
    </source>
</reference>
<dbReference type="PaxDb" id="6945-B7P1V8"/>
<dbReference type="HOGENOM" id="CLU_2892432_0_0_1"/>
<dbReference type="InParanoid" id="B7P1V8"/>
<sequence length="94" mass="10122">MYTSPPPYSSSDRIKPQLQCTEAFAGSVCTNAINKAGCPRCSTEAEGALPMLHPLLSSCKILYSSPKKKKKGCNDWARGNNLSSTSCFSVQTET</sequence>
<dbReference type="EnsemblMetazoa" id="ISCW000026-RA">
    <property type="protein sequence ID" value="ISCW000026-PA"/>
    <property type="gene ID" value="ISCW000026"/>
</dbReference>
<dbReference type="AlphaFoldDB" id="B7P1V8"/>